<proteinExistence type="predicted"/>
<keyword evidence="1" id="KW-0472">Membrane</keyword>
<name>A0A6I2MH59_9BACI</name>
<keyword evidence="3" id="KW-1185">Reference proteome</keyword>
<evidence type="ECO:0000313" key="2">
    <source>
        <dbReference type="EMBL" id="MRX56396.1"/>
    </source>
</evidence>
<comment type="caution">
    <text evidence="2">The sequence shown here is derived from an EMBL/GenBank/DDBJ whole genome shotgun (WGS) entry which is preliminary data.</text>
</comment>
<reference evidence="2 3" key="1">
    <citation type="submission" date="2019-11" db="EMBL/GenBank/DDBJ databases">
        <title>Bacillus idriensis genome.</title>
        <authorList>
            <person name="Konopka E.N."/>
            <person name="Newman J.D."/>
        </authorList>
    </citation>
    <scope>NUCLEOTIDE SEQUENCE [LARGE SCALE GENOMIC DNA]</scope>
    <source>
        <strain evidence="2 3">DSM 19097</strain>
    </source>
</reference>
<keyword evidence="1" id="KW-0812">Transmembrane</keyword>
<dbReference type="InterPro" id="IPR025018">
    <property type="entry name" value="DUF3953"/>
</dbReference>
<organism evidence="2 3">
    <name type="scientific">Metabacillus idriensis</name>
    <dbReference type="NCBI Taxonomy" id="324768"/>
    <lineage>
        <taxon>Bacteria</taxon>
        <taxon>Bacillati</taxon>
        <taxon>Bacillota</taxon>
        <taxon>Bacilli</taxon>
        <taxon>Bacillales</taxon>
        <taxon>Bacillaceae</taxon>
        <taxon>Metabacillus</taxon>
    </lineage>
</organism>
<dbReference type="Pfam" id="PF13129">
    <property type="entry name" value="DUF3953"/>
    <property type="match status" value="1"/>
</dbReference>
<evidence type="ECO:0000313" key="3">
    <source>
        <dbReference type="Proteomes" id="UP000441585"/>
    </source>
</evidence>
<protein>
    <submittedName>
        <fullName evidence="2">DUF3953 domain-containing protein</fullName>
    </submittedName>
</protein>
<sequence>MIEQLSFQSFINLDSYTRAGCAGSIKILFSVITLGIGIIPLAGLLLLAAGVSELKAKKKETGFIAILASLFVLYVFIKIY</sequence>
<accession>A0A6I2MH59</accession>
<dbReference type="AlphaFoldDB" id="A0A6I2MH59"/>
<dbReference type="Proteomes" id="UP000441585">
    <property type="component" value="Unassembled WGS sequence"/>
</dbReference>
<feature type="transmembrane region" description="Helical" evidence="1">
    <location>
        <begin position="61"/>
        <end position="77"/>
    </location>
</feature>
<evidence type="ECO:0000256" key="1">
    <source>
        <dbReference type="SAM" id="Phobius"/>
    </source>
</evidence>
<feature type="transmembrane region" description="Helical" evidence="1">
    <location>
        <begin position="27"/>
        <end position="49"/>
    </location>
</feature>
<gene>
    <name evidence="2" type="ORF">GJU41_20765</name>
</gene>
<keyword evidence="1" id="KW-1133">Transmembrane helix</keyword>
<dbReference type="EMBL" id="WKKF01000012">
    <property type="protein sequence ID" value="MRX56396.1"/>
    <property type="molecule type" value="Genomic_DNA"/>
</dbReference>